<proteinExistence type="predicted"/>
<evidence type="ECO:0000313" key="1">
    <source>
        <dbReference type="EMBL" id="EEP77804.1"/>
    </source>
</evidence>
<keyword evidence="2" id="KW-1185">Reference proteome</keyword>
<dbReference type="Proteomes" id="UP000002058">
    <property type="component" value="Unassembled WGS sequence"/>
</dbReference>
<dbReference type="EMBL" id="CH476615">
    <property type="protein sequence ID" value="EEP77804.1"/>
    <property type="molecule type" value="Genomic_DNA"/>
</dbReference>
<gene>
    <name evidence="1" type="ORF">UREG_02653</name>
</gene>
<accession>C4JH80</accession>
<sequence length="65" mass="6806">MGTVSPSPGPALTNVVVIAGKDLQFSKNKKNALDFTTSIAECCGNIMLVSSNKDGPRRPRSISKG</sequence>
<dbReference type="AlphaFoldDB" id="C4JH80"/>
<dbReference type="InParanoid" id="C4JH80"/>
<protein>
    <submittedName>
        <fullName evidence="1">Uncharacterized protein</fullName>
    </submittedName>
</protein>
<dbReference type="GeneID" id="8443100"/>
<dbReference type="VEuPathDB" id="FungiDB:UREG_02653"/>
<dbReference type="HOGENOM" id="CLU_2851397_0_0_1"/>
<reference evidence="2" key="1">
    <citation type="journal article" date="2009" name="Genome Res.">
        <title>Comparative genomic analyses of the human fungal pathogens Coccidioides and their relatives.</title>
        <authorList>
            <person name="Sharpton T.J."/>
            <person name="Stajich J.E."/>
            <person name="Rounsley S.D."/>
            <person name="Gardner M.J."/>
            <person name="Wortman J.R."/>
            <person name="Jordar V.S."/>
            <person name="Maiti R."/>
            <person name="Kodira C.D."/>
            <person name="Neafsey D.E."/>
            <person name="Zeng Q."/>
            <person name="Hung C.-Y."/>
            <person name="McMahan C."/>
            <person name="Muszewska A."/>
            <person name="Grynberg M."/>
            <person name="Mandel M.A."/>
            <person name="Kellner E.M."/>
            <person name="Barker B.M."/>
            <person name="Galgiani J.N."/>
            <person name="Orbach M.J."/>
            <person name="Kirkland T.N."/>
            <person name="Cole G.T."/>
            <person name="Henn M.R."/>
            <person name="Birren B.W."/>
            <person name="Taylor J.W."/>
        </authorList>
    </citation>
    <scope>NUCLEOTIDE SEQUENCE [LARGE SCALE GENOMIC DNA]</scope>
    <source>
        <strain evidence="2">UAMH 1704</strain>
    </source>
</reference>
<dbReference type="KEGG" id="ure:UREG_02653"/>
<organism evidence="1 2">
    <name type="scientific">Uncinocarpus reesii (strain UAMH 1704)</name>
    <dbReference type="NCBI Taxonomy" id="336963"/>
    <lineage>
        <taxon>Eukaryota</taxon>
        <taxon>Fungi</taxon>
        <taxon>Dikarya</taxon>
        <taxon>Ascomycota</taxon>
        <taxon>Pezizomycotina</taxon>
        <taxon>Eurotiomycetes</taxon>
        <taxon>Eurotiomycetidae</taxon>
        <taxon>Onygenales</taxon>
        <taxon>Onygenaceae</taxon>
        <taxon>Uncinocarpus</taxon>
    </lineage>
</organism>
<evidence type="ECO:0000313" key="2">
    <source>
        <dbReference type="Proteomes" id="UP000002058"/>
    </source>
</evidence>
<name>C4JH80_UNCRE</name>
<dbReference type="RefSeq" id="XP_002543137.1">
    <property type="nucleotide sequence ID" value="XM_002543091.1"/>
</dbReference>